<feature type="compositionally biased region" description="Polar residues" evidence="1">
    <location>
        <begin position="299"/>
        <end position="319"/>
    </location>
</feature>
<dbReference type="EMBL" id="BLIY01000023">
    <property type="protein sequence ID" value="GFE55654.1"/>
    <property type="molecule type" value="Genomic_DNA"/>
</dbReference>
<keyword evidence="3" id="KW-1185">Reference proteome</keyword>
<evidence type="ECO:0000256" key="1">
    <source>
        <dbReference type="SAM" id="MobiDB-lite"/>
    </source>
</evidence>
<feature type="compositionally biased region" description="Acidic residues" evidence="1">
    <location>
        <begin position="286"/>
        <end position="298"/>
    </location>
</feature>
<dbReference type="Proteomes" id="UP001057455">
    <property type="component" value="Unassembled WGS sequence"/>
</dbReference>
<gene>
    <name evidence="2" type="ORF">BaOVIS_030580</name>
</gene>
<proteinExistence type="predicted"/>
<feature type="compositionally biased region" description="Acidic residues" evidence="1">
    <location>
        <begin position="241"/>
        <end position="260"/>
    </location>
</feature>
<feature type="compositionally biased region" description="Polar residues" evidence="1">
    <location>
        <begin position="217"/>
        <end position="227"/>
    </location>
</feature>
<dbReference type="AlphaFoldDB" id="A0A9W5TCB4"/>
<dbReference type="Gene3D" id="1.10.287.1480">
    <property type="match status" value="1"/>
</dbReference>
<keyword evidence="2" id="KW-0689">Ribosomal protein</keyword>
<dbReference type="SUPFAM" id="SSF57716">
    <property type="entry name" value="Glucocorticoid receptor-like (DNA-binding domain)"/>
    <property type="match status" value="1"/>
</dbReference>
<feature type="region of interest" description="Disordered" evidence="1">
    <location>
        <begin position="286"/>
        <end position="332"/>
    </location>
</feature>
<comment type="caution">
    <text evidence="2">The sequence shown here is derived from an EMBL/GenBank/DDBJ whole genome shotgun (WGS) entry which is preliminary data.</text>
</comment>
<accession>A0A9W5TCB4</accession>
<evidence type="ECO:0000313" key="2">
    <source>
        <dbReference type="EMBL" id="GFE55654.1"/>
    </source>
</evidence>
<reference evidence="2" key="1">
    <citation type="submission" date="2019-12" db="EMBL/GenBank/DDBJ databases">
        <title>Genome sequence of Babesia ovis.</title>
        <authorList>
            <person name="Yamagishi J."/>
            <person name="Sevinc F."/>
            <person name="Xuan X."/>
        </authorList>
    </citation>
    <scope>NUCLEOTIDE SEQUENCE</scope>
    <source>
        <strain evidence="2">Selcuk</strain>
    </source>
</reference>
<keyword evidence="2" id="KW-0687">Ribonucleoprotein</keyword>
<feature type="compositionally biased region" description="Basic and acidic residues" evidence="1">
    <location>
        <begin position="204"/>
        <end position="215"/>
    </location>
</feature>
<evidence type="ECO:0000313" key="3">
    <source>
        <dbReference type="Proteomes" id="UP001057455"/>
    </source>
</evidence>
<feature type="region of interest" description="Disordered" evidence="1">
    <location>
        <begin position="204"/>
        <end position="266"/>
    </location>
</feature>
<dbReference type="GO" id="GO:0005840">
    <property type="term" value="C:ribosome"/>
    <property type="evidence" value="ECO:0007669"/>
    <property type="project" value="UniProtKB-KW"/>
</dbReference>
<protein>
    <submittedName>
        <fullName evidence="2">Mitochondrial ribosomal protein S14</fullName>
    </submittedName>
</protein>
<sequence length="519" mass="59204">MHNLLGGVNGYGGVPAPQRQEAHLQGQKAPVATQRGIVPTEPPKAPEPSPEEQGFTTKLRLNVPEHFEVGVVCMSELMRHFTLNSLEPVLKDKNVSAKVESNVECWHGSGIGRQDQPETRDFKVRPGNVDTDCYFMLIDNKVSRQNKTLYCHLQSDNSMMVVPVSHYIMMDPITAPKTGKSIPEPRAASKDTILDERLKRITKSEDLVGAEDPKPNNDISPRPTTARTKVAQIQWDYDGAPSDDEELYPQEEPDEHDDDPLNQPHLTLYGHKMQNLLQQQVEREVDEELQEYSDDEEGSQVSAPGKQQRSQESSDSQPSKKTKTDGGKSQNIEDRVMAYLRQNNGKVPVKGVLAHFNITAKNEDFRLIQSVIQKRCTMSCEEKDNKKIKYIAIKPEYIRAPYQWPKAMAARNPGPIILDPPFGFPSFKNWVQRDALSRRLFRESEVNTRVYKVVYRNMGLKGHIPLDNKVGLYRIRMRCIFGGYGHGVFRLTRMSKMAFQQVAREGWLRRYGYRPDLFR</sequence>
<name>A0A9W5TCB4_BABOV</name>
<feature type="compositionally biased region" description="Basic and acidic residues" evidence="1">
    <location>
        <begin position="322"/>
        <end position="332"/>
    </location>
</feature>
<organism evidence="2 3">
    <name type="scientific">Babesia ovis</name>
    <dbReference type="NCBI Taxonomy" id="5869"/>
    <lineage>
        <taxon>Eukaryota</taxon>
        <taxon>Sar</taxon>
        <taxon>Alveolata</taxon>
        <taxon>Apicomplexa</taxon>
        <taxon>Aconoidasida</taxon>
        <taxon>Piroplasmida</taxon>
        <taxon>Babesiidae</taxon>
        <taxon>Babesia</taxon>
    </lineage>
</organism>
<dbReference type="OrthoDB" id="343414at2759"/>
<feature type="region of interest" description="Disordered" evidence="1">
    <location>
        <begin position="1"/>
        <end position="54"/>
    </location>
</feature>